<name>A0ABZ2TTY8_9FLAO</name>
<sequence>MYLQKIKNHLLTLTILLSTIVYGQSLPISHVAEIDPIAQIEDPQLKTILVNEINSNKKWKRLIAGKQMSIGIVDLSDATNYRYAGMNDNFMMYAASLPKIAILLAAMDAIENKELEYTDEIKKDLRLMISKSNNQASTRMIDRLGYKKIEQVLRAPKNKLYDEKVGGGLWVGKRYAASGKRNPDPLKGLSHAATTRQVCSFYYQLALGNLISTERSTEMLEIMKDPKLHHKFVNTLDKIAPQATIYRKSGSWRNYHSDSALVWGPERKYIIVALIDNDYGEQIIRNLVRPLEKVLKKTRSL</sequence>
<gene>
    <name evidence="5" type="ORF">WG950_04895</name>
</gene>
<evidence type="ECO:0000256" key="2">
    <source>
        <dbReference type="ARBA" id="ARBA00009009"/>
    </source>
</evidence>
<dbReference type="PANTHER" id="PTHR35333:SF3">
    <property type="entry name" value="BETA-LACTAMASE-TYPE TRANSPEPTIDASE FOLD CONTAINING PROTEIN"/>
    <property type="match status" value="1"/>
</dbReference>
<keyword evidence="6" id="KW-1185">Reference proteome</keyword>
<comment type="similarity">
    <text evidence="2">Belongs to the class-A beta-lactamase family.</text>
</comment>
<dbReference type="InterPro" id="IPR045155">
    <property type="entry name" value="Beta-lactam_cat"/>
</dbReference>
<reference evidence="5 6" key="1">
    <citation type="submission" date="2024-03" db="EMBL/GenBank/DDBJ databases">
        <authorList>
            <person name="Cao K."/>
        </authorList>
    </citation>
    <scope>NUCLEOTIDE SEQUENCE [LARGE SCALE GENOMIC DNA]</scope>
    <source>
        <strain evidence="5 6">MCCC 1K00696</strain>
    </source>
</reference>
<dbReference type="InterPro" id="IPR000871">
    <property type="entry name" value="Beta-lactam_class-A"/>
</dbReference>
<dbReference type="Pfam" id="PF13354">
    <property type="entry name" value="Beta-lactamase2"/>
    <property type="match status" value="1"/>
</dbReference>
<dbReference type="EMBL" id="CP150496">
    <property type="protein sequence ID" value="WYW56590.1"/>
    <property type="molecule type" value="Genomic_DNA"/>
</dbReference>
<dbReference type="RefSeq" id="WP_079738386.1">
    <property type="nucleotide sequence ID" value="NZ_CP150496.1"/>
</dbReference>
<keyword evidence="5" id="KW-0378">Hydrolase</keyword>
<dbReference type="Proteomes" id="UP001491088">
    <property type="component" value="Chromosome"/>
</dbReference>
<evidence type="ECO:0000313" key="5">
    <source>
        <dbReference type="EMBL" id="WYW56590.1"/>
    </source>
</evidence>
<dbReference type="EC" id="3.5.2.6" evidence="3"/>
<evidence type="ECO:0000313" key="6">
    <source>
        <dbReference type="Proteomes" id="UP001491088"/>
    </source>
</evidence>
<evidence type="ECO:0000256" key="3">
    <source>
        <dbReference type="ARBA" id="ARBA00012865"/>
    </source>
</evidence>
<dbReference type="PANTHER" id="PTHR35333">
    <property type="entry name" value="BETA-LACTAMASE"/>
    <property type="match status" value="1"/>
</dbReference>
<evidence type="ECO:0000256" key="1">
    <source>
        <dbReference type="ARBA" id="ARBA00001526"/>
    </source>
</evidence>
<feature type="domain" description="Beta-lactamase class A catalytic" evidence="4">
    <location>
        <begin position="125"/>
        <end position="274"/>
    </location>
</feature>
<proteinExistence type="inferred from homology"/>
<dbReference type="GO" id="GO:0016787">
    <property type="term" value="F:hydrolase activity"/>
    <property type="evidence" value="ECO:0007669"/>
    <property type="project" value="UniProtKB-KW"/>
</dbReference>
<comment type="catalytic activity">
    <reaction evidence="1">
        <text>a beta-lactam + H2O = a substituted beta-amino acid</text>
        <dbReference type="Rhea" id="RHEA:20401"/>
        <dbReference type="ChEBI" id="CHEBI:15377"/>
        <dbReference type="ChEBI" id="CHEBI:35627"/>
        <dbReference type="ChEBI" id="CHEBI:140347"/>
        <dbReference type="EC" id="3.5.2.6"/>
    </reaction>
</comment>
<protein>
    <recommendedName>
        <fullName evidence="3">beta-lactamase</fullName>
        <ecNumber evidence="3">3.5.2.6</ecNumber>
    </recommendedName>
</protein>
<dbReference type="InterPro" id="IPR012338">
    <property type="entry name" value="Beta-lactam/transpept-like"/>
</dbReference>
<organism evidence="5 6">
    <name type="scientific">Polaribacter marinaquae</name>
    <dbReference type="NCBI Taxonomy" id="1642819"/>
    <lineage>
        <taxon>Bacteria</taxon>
        <taxon>Pseudomonadati</taxon>
        <taxon>Bacteroidota</taxon>
        <taxon>Flavobacteriia</taxon>
        <taxon>Flavobacteriales</taxon>
        <taxon>Flavobacteriaceae</taxon>
    </lineage>
</organism>
<dbReference type="Gene3D" id="3.40.710.10">
    <property type="entry name" value="DD-peptidase/beta-lactamase superfamily"/>
    <property type="match status" value="1"/>
</dbReference>
<evidence type="ECO:0000259" key="4">
    <source>
        <dbReference type="Pfam" id="PF13354"/>
    </source>
</evidence>
<accession>A0ABZ2TTY8</accession>
<dbReference type="SUPFAM" id="SSF56601">
    <property type="entry name" value="beta-lactamase/transpeptidase-like"/>
    <property type="match status" value="1"/>
</dbReference>